<name>A0A146KCZ7_9EUKA</name>
<reference evidence="3" key="1">
    <citation type="submission" date="2015-07" db="EMBL/GenBank/DDBJ databases">
        <title>Adaptation to a free-living lifestyle via gene acquisitions in the diplomonad Trepomonas sp. PC1.</title>
        <authorList>
            <person name="Xu F."/>
            <person name="Jerlstrom-Hultqvist J."/>
            <person name="Kolisko M."/>
            <person name="Simpson A.G.B."/>
            <person name="Roger A.J."/>
            <person name="Svard S.G."/>
            <person name="Andersson J.O."/>
        </authorList>
    </citation>
    <scope>NUCLEOTIDE SEQUENCE</scope>
    <source>
        <strain evidence="3">PC1</strain>
    </source>
</reference>
<proteinExistence type="inferred from homology"/>
<evidence type="ECO:0000313" key="3">
    <source>
        <dbReference type="EMBL" id="JAP94118.1"/>
    </source>
</evidence>
<dbReference type="CDD" id="cd05233">
    <property type="entry name" value="SDR_c"/>
    <property type="match status" value="1"/>
</dbReference>
<evidence type="ECO:0000256" key="2">
    <source>
        <dbReference type="ARBA" id="ARBA00023002"/>
    </source>
</evidence>
<dbReference type="AlphaFoldDB" id="A0A146KCZ7"/>
<feature type="non-terminal residue" evidence="3">
    <location>
        <position position="1"/>
    </location>
</feature>
<evidence type="ECO:0000256" key="1">
    <source>
        <dbReference type="ARBA" id="ARBA00006484"/>
    </source>
</evidence>
<dbReference type="PRINTS" id="PR00081">
    <property type="entry name" value="GDHRDH"/>
</dbReference>
<dbReference type="GO" id="GO:0016491">
    <property type="term" value="F:oxidoreductase activity"/>
    <property type="evidence" value="ECO:0007669"/>
    <property type="project" value="UniProtKB-KW"/>
</dbReference>
<dbReference type="PANTHER" id="PTHR42901">
    <property type="entry name" value="ALCOHOL DEHYDROGENASE"/>
    <property type="match status" value="1"/>
</dbReference>
<organism evidence="3">
    <name type="scientific">Trepomonas sp. PC1</name>
    <dbReference type="NCBI Taxonomy" id="1076344"/>
    <lineage>
        <taxon>Eukaryota</taxon>
        <taxon>Metamonada</taxon>
        <taxon>Diplomonadida</taxon>
        <taxon>Hexamitidae</taxon>
        <taxon>Hexamitinae</taxon>
        <taxon>Trepomonas</taxon>
    </lineage>
</organism>
<dbReference type="PANTHER" id="PTHR42901:SF1">
    <property type="entry name" value="ALCOHOL DEHYDROGENASE"/>
    <property type="match status" value="1"/>
</dbReference>
<dbReference type="Gene3D" id="3.40.50.720">
    <property type="entry name" value="NAD(P)-binding Rossmann-like Domain"/>
    <property type="match status" value="1"/>
</dbReference>
<dbReference type="EMBL" id="GDID01002488">
    <property type="protein sequence ID" value="JAP94118.1"/>
    <property type="molecule type" value="Transcribed_RNA"/>
</dbReference>
<sequence>KKYNAKFAVVTGAASGIGLNIAKYLKSLNIEVIVIDKQPIQMEFGFNHWFKYDFADLSTFEADFSNFLIQSGIPTEQIGLCFSNAGYGEYALFSESSFASKQRFLSVNLHSHIALSDFMVKLFRNRESKSAIVFTSSLNANVPGSYVSMYHTVKNALSSFACAISTESKKIDFLAVHPSAVSQTSFYQQMLYQDKKVPIVADLQSTFLAVKSEQIVRQIFSKLGKVRSCQVGFAAVGGAVLYKLGRNV</sequence>
<gene>
    <name evidence="3" type="ORF">TPC1_13346</name>
</gene>
<dbReference type="SUPFAM" id="SSF51735">
    <property type="entry name" value="NAD(P)-binding Rossmann-fold domains"/>
    <property type="match status" value="1"/>
</dbReference>
<feature type="non-terminal residue" evidence="3">
    <location>
        <position position="248"/>
    </location>
</feature>
<accession>A0A146KCZ7</accession>
<dbReference type="InterPro" id="IPR036291">
    <property type="entry name" value="NAD(P)-bd_dom_sf"/>
</dbReference>
<keyword evidence="2" id="KW-0560">Oxidoreductase</keyword>
<comment type="similarity">
    <text evidence="1">Belongs to the short-chain dehydrogenases/reductases (SDR) family.</text>
</comment>
<dbReference type="Pfam" id="PF00106">
    <property type="entry name" value="adh_short"/>
    <property type="match status" value="1"/>
</dbReference>
<dbReference type="InterPro" id="IPR002347">
    <property type="entry name" value="SDR_fam"/>
</dbReference>
<protein>
    <submittedName>
        <fullName evidence="3">Short-chain dehydrogenase/reductase</fullName>
    </submittedName>
</protein>